<gene>
    <name evidence="2" type="ORF">Baya_10401</name>
</gene>
<dbReference type="Gene3D" id="1.25.40.20">
    <property type="entry name" value="Ankyrin repeat-containing domain"/>
    <property type="match status" value="1"/>
</dbReference>
<dbReference type="AlphaFoldDB" id="A0A556UF38"/>
<dbReference type="PANTHER" id="PTHR21437">
    <property type="entry name" value="WIDE AWAKE"/>
    <property type="match status" value="1"/>
</dbReference>
<proteinExistence type="predicted"/>
<dbReference type="InterPro" id="IPR002110">
    <property type="entry name" value="Ankyrin_rpt"/>
</dbReference>
<sequence length="615" mass="69577">MVCQLFDVWAESKMTQRVQEHCPSAIQKYSSSSGSSPPNAARRLYRNLSGKFRLANTDDMENKEPQRKADMYNRALFEAVEQQDLDLVESLLRNFSVEELDLNTPNSEGLLPLDVAILTNNVPMAKLLLQSGARESPHFVSPKARAVHLVALVKEAELRVSELVVQVKGAESTDDRTDTDIKRQLKAWDCVRLSISSSSSLKVHFQEPLCLNAAIITKYRVVWSSSPSFSPLLGEIVVEDTTLLQCEITGLRATQPKIAAKLESQFKIALKPESQPKIAAKPKLQSKMAADPESQCQPGMGLYIACVFYKDDHMVVTAEEQLPVMEVDDSYSNLTQDFLWFTKALFGTQDLGQVYFEPLRDKHGNALLVLLRDLDGCSDLDTQRWSKICKIQVPRKSTSCADEPTALDTLLITLQEKLFYHKRSRKTLSPGLYLGYIKLSSSVEQIRVLVPQKIPNVFCHVKIRDNSHVSREEWQWLQSVRSLNDTQGVYVNEQNPAHRLLLELRNAANDLLGRIDIPNNQYCRVSASLDLESLISQQALREAFSESEILSAKQRHQKIQELLQLVAYDDTLRLKRKNTTLNQVYECLKECVEGHSSQHLATYLYNHNPPALSHL</sequence>
<feature type="repeat" description="ANK" evidence="1">
    <location>
        <begin position="108"/>
        <end position="133"/>
    </location>
</feature>
<dbReference type="Proteomes" id="UP000319801">
    <property type="component" value="Unassembled WGS sequence"/>
</dbReference>
<dbReference type="OrthoDB" id="2428204at2759"/>
<dbReference type="InterPro" id="IPR036770">
    <property type="entry name" value="Ankyrin_rpt-contain_sf"/>
</dbReference>
<dbReference type="GO" id="GO:0000132">
    <property type="term" value="P:establishment of mitotic spindle orientation"/>
    <property type="evidence" value="ECO:0007669"/>
    <property type="project" value="TreeGrafter"/>
</dbReference>
<dbReference type="PROSITE" id="PS50088">
    <property type="entry name" value="ANK_REPEAT"/>
    <property type="match status" value="1"/>
</dbReference>
<name>A0A556UF38_BAGYA</name>
<comment type="caution">
    <text evidence="2">The sequence shown here is derived from an EMBL/GenBank/DDBJ whole genome shotgun (WGS) entry which is preliminary data.</text>
</comment>
<dbReference type="GO" id="GO:0061172">
    <property type="term" value="P:regulation of establishment of bipolar cell polarity"/>
    <property type="evidence" value="ECO:0007669"/>
    <property type="project" value="TreeGrafter"/>
</dbReference>
<protein>
    <submittedName>
        <fullName evidence="2">Ankyrin repeat and fibronectin type-III domain-containing protein 1</fullName>
    </submittedName>
</protein>
<dbReference type="InterPro" id="IPR039269">
    <property type="entry name" value="ANKFN1"/>
</dbReference>
<dbReference type="SUPFAM" id="SSF48403">
    <property type="entry name" value="Ankyrin repeat"/>
    <property type="match status" value="1"/>
</dbReference>
<dbReference type="EMBL" id="VCAZ01000068">
    <property type="protein sequence ID" value="TSO57263.1"/>
    <property type="molecule type" value="Genomic_DNA"/>
</dbReference>
<organism evidence="2 3">
    <name type="scientific">Bagarius yarrelli</name>
    <name type="common">Goonch</name>
    <name type="synonym">Bagrus yarrelli</name>
    <dbReference type="NCBI Taxonomy" id="175774"/>
    <lineage>
        <taxon>Eukaryota</taxon>
        <taxon>Metazoa</taxon>
        <taxon>Chordata</taxon>
        <taxon>Craniata</taxon>
        <taxon>Vertebrata</taxon>
        <taxon>Euteleostomi</taxon>
        <taxon>Actinopterygii</taxon>
        <taxon>Neopterygii</taxon>
        <taxon>Teleostei</taxon>
        <taxon>Ostariophysi</taxon>
        <taxon>Siluriformes</taxon>
        <taxon>Sisoridae</taxon>
        <taxon>Sisorinae</taxon>
        <taxon>Bagarius</taxon>
    </lineage>
</organism>
<dbReference type="PANTHER" id="PTHR21437:SF2">
    <property type="entry name" value="ANKYRIN REPEAT AND FIBRONECTIN TYPE-III DOMAIN-CONTAINING PROTEIN 1-LIKE"/>
    <property type="match status" value="1"/>
</dbReference>
<accession>A0A556UF38</accession>
<evidence type="ECO:0000313" key="3">
    <source>
        <dbReference type="Proteomes" id="UP000319801"/>
    </source>
</evidence>
<dbReference type="PROSITE" id="PS50297">
    <property type="entry name" value="ANK_REP_REGION"/>
    <property type="match status" value="1"/>
</dbReference>
<evidence type="ECO:0000256" key="1">
    <source>
        <dbReference type="PROSITE-ProRule" id="PRU00023"/>
    </source>
</evidence>
<reference evidence="2 3" key="1">
    <citation type="journal article" date="2019" name="Genome Biol. Evol.">
        <title>Whole-Genome Sequencing of the Giant Devil Catfish, Bagarius yarrelli.</title>
        <authorList>
            <person name="Jiang W."/>
            <person name="Lv Y."/>
            <person name="Cheng L."/>
            <person name="Yang K."/>
            <person name="Chao B."/>
            <person name="Wang X."/>
            <person name="Li Y."/>
            <person name="Pan X."/>
            <person name="You X."/>
            <person name="Zhang Y."/>
            <person name="Yang J."/>
            <person name="Li J."/>
            <person name="Zhang X."/>
            <person name="Liu S."/>
            <person name="Sun C."/>
            <person name="Yang J."/>
            <person name="Shi Q."/>
        </authorList>
    </citation>
    <scope>NUCLEOTIDE SEQUENCE [LARGE SCALE GENOMIC DNA]</scope>
    <source>
        <strain evidence="2">JWS20170419001</strain>
        <tissue evidence="2">Muscle</tissue>
    </source>
</reference>
<keyword evidence="3" id="KW-1185">Reference proteome</keyword>
<dbReference type="GO" id="GO:0005819">
    <property type="term" value="C:spindle"/>
    <property type="evidence" value="ECO:0007669"/>
    <property type="project" value="TreeGrafter"/>
</dbReference>
<keyword evidence="1" id="KW-0040">ANK repeat</keyword>
<evidence type="ECO:0000313" key="2">
    <source>
        <dbReference type="EMBL" id="TSO57263.1"/>
    </source>
</evidence>